<name>A0A8J6HTU7_TENMO</name>
<evidence type="ECO:0000256" key="1">
    <source>
        <dbReference type="SAM" id="MobiDB-lite"/>
    </source>
</evidence>
<evidence type="ECO:0000313" key="3">
    <source>
        <dbReference type="Proteomes" id="UP000719412"/>
    </source>
</evidence>
<accession>A0A8J6HTU7</accession>
<proteinExistence type="predicted"/>
<sequence>MYVYDNEVGIRSASPWTTGNRYNHARVHDPTLSTVTPGQTNNVLKDIKDGIHRRWQFPVTITACKVFMNAILSSRATFITHPDLSVALQAGPASPVLDYITGFGSVFAVMRRPHGQQRPRDPAGPVDAGPGAALPHPALPMSV</sequence>
<reference evidence="2" key="1">
    <citation type="journal article" date="2020" name="J Insects Food Feed">
        <title>The yellow mealworm (Tenebrio molitor) genome: a resource for the emerging insects as food and feed industry.</title>
        <authorList>
            <person name="Eriksson T."/>
            <person name="Andere A."/>
            <person name="Kelstrup H."/>
            <person name="Emery V."/>
            <person name="Picard C."/>
        </authorList>
    </citation>
    <scope>NUCLEOTIDE SEQUENCE</scope>
    <source>
        <strain evidence="2">Stoneville</strain>
        <tissue evidence="2">Whole head</tissue>
    </source>
</reference>
<feature type="compositionally biased region" description="Low complexity" evidence="1">
    <location>
        <begin position="123"/>
        <end position="143"/>
    </location>
</feature>
<organism evidence="2 3">
    <name type="scientific">Tenebrio molitor</name>
    <name type="common">Yellow mealworm beetle</name>
    <dbReference type="NCBI Taxonomy" id="7067"/>
    <lineage>
        <taxon>Eukaryota</taxon>
        <taxon>Metazoa</taxon>
        <taxon>Ecdysozoa</taxon>
        <taxon>Arthropoda</taxon>
        <taxon>Hexapoda</taxon>
        <taxon>Insecta</taxon>
        <taxon>Pterygota</taxon>
        <taxon>Neoptera</taxon>
        <taxon>Endopterygota</taxon>
        <taxon>Coleoptera</taxon>
        <taxon>Polyphaga</taxon>
        <taxon>Cucujiformia</taxon>
        <taxon>Tenebrionidae</taxon>
        <taxon>Tenebrio</taxon>
    </lineage>
</organism>
<evidence type="ECO:0000313" key="2">
    <source>
        <dbReference type="EMBL" id="KAH0819513.1"/>
    </source>
</evidence>
<gene>
    <name evidence="2" type="ORF">GEV33_003278</name>
</gene>
<dbReference type="EMBL" id="JABDTM020014372">
    <property type="protein sequence ID" value="KAH0819513.1"/>
    <property type="molecule type" value="Genomic_DNA"/>
</dbReference>
<keyword evidence="3" id="KW-1185">Reference proteome</keyword>
<reference evidence="2" key="2">
    <citation type="submission" date="2021-08" db="EMBL/GenBank/DDBJ databases">
        <authorList>
            <person name="Eriksson T."/>
        </authorList>
    </citation>
    <scope>NUCLEOTIDE SEQUENCE</scope>
    <source>
        <strain evidence="2">Stoneville</strain>
        <tissue evidence="2">Whole head</tissue>
    </source>
</reference>
<dbReference type="AlphaFoldDB" id="A0A8J6HTU7"/>
<feature type="region of interest" description="Disordered" evidence="1">
    <location>
        <begin position="113"/>
        <end position="143"/>
    </location>
</feature>
<comment type="caution">
    <text evidence="2">The sequence shown here is derived from an EMBL/GenBank/DDBJ whole genome shotgun (WGS) entry which is preliminary data.</text>
</comment>
<protein>
    <submittedName>
        <fullName evidence="2">Uncharacterized protein</fullName>
    </submittedName>
</protein>
<dbReference type="Proteomes" id="UP000719412">
    <property type="component" value="Unassembled WGS sequence"/>
</dbReference>